<keyword evidence="18" id="KW-1185">Reference proteome</keyword>
<comment type="subcellular location">
    <subcellularLocation>
        <location evidence="1">Cytoplasmic vesicle</location>
        <location evidence="1">COPII-coated vesicle membrane</location>
        <topology evidence="1">Peripheral membrane protein</topology>
        <orientation evidence="1">Cytoplasmic side</orientation>
    </subcellularLocation>
    <subcellularLocation>
        <location evidence="2">Endoplasmic reticulum membrane</location>
        <topology evidence="2">Peripheral membrane protein</topology>
        <orientation evidence="2">Cytoplasmic side</orientation>
    </subcellularLocation>
</comment>
<feature type="compositionally biased region" description="Low complexity" evidence="15">
    <location>
        <begin position="801"/>
        <end position="818"/>
    </location>
</feature>
<name>A0A4U0XI26_9PEZI</name>
<dbReference type="InterPro" id="IPR009917">
    <property type="entry name" value="SRA1/Sec31"/>
</dbReference>
<keyword evidence="12" id="KW-0472">Membrane</keyword>
<dbReference type="PANTHER" id="PTHR13923:SF11">
    <property type="entry name" value="SECRETORY 31, ISOFORM D"/>
    <property type="match status" value="1"/>
</dbReference>
<comment type="function">
    <text evidence="14">Component of the coat protein complex II (COPII) which promotes the formation of transport vesicles from the endoplasmic reticulum (ER). The coat has two main functions, the physical deformation of the endoplasmic reticulum membrane into vesicles and the selection of cargo molecules.</text>
</comment>
<feature type="compositionally biased region" description="Polar residues" evidence="15">
    <location>
        <begin position="845"/>
        <end position="857"/>
    </location>
</feature>
<dbReference type="GO" id="GO:0005198">
    <property type="term" value="F:structural molecule activity"/>
    <property type="evidence" value="ECO:0007669"/>
    <property type="project" value="TreeGrafter"/>
</dbReference>
<dbReference type="Gene3D" id="1.25.40.1030">
    <property type="match status" value="1"/>
</dbReference>
<dbReference type="Pfam" id="PF00400">
    <property type="entry name" value="WD40"/>
    <property type="match status" value="1"/>
</dbReference>
<dbReference type="FunFam" id="2.130.10.10:FF:000193">
    <property type="entry name" value="Protein transport protein SEC31, putative"/>
    <property type="match status" value="1"/>
</dbReference>
<feature type="region of interest" description="Disordered" evidence="15">
    <location>
        <begin position="843"/>
        <end position="1182"/>
    </location>
</feature>
<feature type="region of interest" description="Disordered" evidence="15">
    <location>
        <begin position="478"/>
        <end position="509"/>
    </location>
</feature>
<protein>
    <recommendedName>
        <fullName evidence="5">Protein transport protein SEC31</fullName>
    </recommendedName>
    <alternativeName>
        <fullName evidence="4">Protein transport protein sec31</fullName>
    </alternativeName>
</protein>
<dbReference type="PANTHER" id="PTHR13923">
    <property type="entry name" value="SEC31-RELATED PROTEIN"/>
    <property type="match status" value="1"/>
</dbReference>
<gene>
    <name evidence="17" type="ORF">B0A49_02581</name>
</gene>
<dbReference type="Gene3D" id="2.130.10.10">
    <property type="entry name" value="YVTN repeat-like/Quinoprotein amine dehydrogenase"/>
    <property type="match status" value="1"/>
</dbReference>
<evidence type="ECO:0000256" key="14">
    <source>
        <dbReference type="ARBA" id="ARBA00025471"/>
    </source>
</evidence>
<dbReference type="InterPro" id="IPR015943">
    <property type="entry name" value="WD40/YVTN_repeat-like_dom_sf"/>
</dbReference>
<evidence type="ECO:0000256" key="3">
    <source>
        <dbReference type="ARBA" id="ARBA00009358"/>
    </source>
</evidence>
<dbReference type="GO" id="GO:0015031">
    <property type="term" value="P:protein transport"/>
    <property type="evidence" value="ECO:0007669"/>
    <property type="project" value="UniProtKB-KW"/>
</dbReference>
<feature type="compositionally biased region" description="Low complexity" evidence="15">
    <location>
        <begin position="1119"/>
        <end position="1130"/>
    </location>
</feature>
<evidence type="ECO:0000259" key="16">
    <source>
        <dbReference type="Pfam" id="PF07304"/>
    </source>
</evidence>
<evidence type="ECO:0000256" key="15">
    <source>
        <dbReference type="SAM" id="MobiDB-lite"/>
    </source>
</evidence>
<keyword evidence="11" id="KW-0653">Protein transport</keyword>
<accession>A0A4U0XI26</accession>
<dbReference type="Pfam" id="PF07304">
    <property type="entry name" value="SRA1"/>
    <property type="match status" value="1"/>
</dbReference>
<evidence type="ECO:0000256" key="6">
    <source>
        <dbReference type="ARBA" id="ARBA00022448"/>
    </source>
</evidence>
<evidence type="ECO:0000256" key="10">
    <source>
        <dbReference type="ARBA" id="ARBA00022892"/>
    </source>
</evidence>
<evidence type="ECO:0000313" key="18">
    <source>
        <dbReference type="Proteomes" id="UP000308768"/>
    </source>
</evidence>
<keyword evidence="13" id="KW-0968">Cytoplasmic vesicle</keyword>
<feature type="region of interest" description="Disordered" evidence="15">
    <location>
        <begin position="787"/>
        <end position="827"/>
    </location>
</feature>
<dbReference type="OrthoDB" id="542917at2759"/>
<evidence type="ECO:0000256" key="13">
    <source>
        <dbReference type="ARBA" id="ARBA00023329"/>
    </source>
</evidence>
<evidence type="ECO:0000256" key="7">
    <source>
        <dbReference type="ARBA" id="ARBA00022574"/>
    </source>
</evidence>
<sequence length="1288" mass="139414">MVRLREIPRTATFAWSSSSAPPLIATGTRAGAVDADFSNETQLELWDLALDNAEQGVELQPVGSISTDSRFHDIAWSQPTDDHQQGVIAGALENGSLDLWDAEKLRLSPGESFISRTSKHSGPIKALQFNPFRDELLATAGAKGELFISDTNSIANPFRLGQSAARADDFECLDWNKKVPHILVTGSSGGFVTVWDVKSKKESLTLNNLGRKAVSAVAWDPDVPTKLVTAIPNDQDPLILMWDLRNSNAPERTLRGHDLGVLSLSWCQQDTDLLLSCGKDNRTICWNPRSGESYGDFPVVTNWTFQTRWNPHNPGLLATASFDGKIAVQTIQNTNAKENTDAAIASQSLDGEDFFSKAQTQPQGVTFSLPKAPKWLERPVGVSFGFGGKVVKLSTDLKSRKSTISISTFAVDSAISGATEKFEEAVKGGDLASICESKIQESKTEEEKADWQVIETLIAGNTRMKLVEYLGLSDTVEEAPSKASDKGLSNDNGKEDEAQKNGSKDDSSFFDSSADSDSFLADLAATKGAKTNNPFKIYTGSESDADKDITRALMIGRFEKALDVCLRENRMSDAFMIAICGGQKCIDKAQTAYLKKKAHGPNYLRLLASIVGKNLWDVVHNADLGNWREVMATLCTFADGTEFADLCEALGDRLEESLQEASEPGTFRRDASFCYLAGSKLEKVVNIWVQELQESETAGMKEAESESSFSVHAKSLRNFIEKVTIFRQVTKFQDSDRQQTSGWKLAPLYDKYTEYADILAAHGQLQIADKYLDLLPDKYPAAEAAKERVKQATGRPASQITQQQPAAATRAAQRARPAVQGFQPVQAPTVPAKATNASLYAPINLPTSAPQPSQYQPNPGARGPYAPAGYQQPQQLPQPPNQFSQQPPYGMGYQQPQQQPLPPPPRASAASPAVPPPSRAANMSNWNDMPENFIKPPTSRRGTPGLGAPAVNSPFPNQSNYMSAPPPVGPPYAQQVATPPLPPPPKAGQAPPRVTSPLAGPGQYEGQRPSSSAANAYAPQHPSQSLPTPQQPPVLRGPSPYDAPPSAAPPSNRYAPAPSSQPAPQNQVSIPPPRQSAPPPNPYASNQNSFAPQQGARIPSVPSPQQSQGYPQGPPQGPPQLSSQSLSQGPPQGPPRVMPQVPVSSPPPRAIPDSRPSTAQSQRASTPAVSKYPPGDRSHIPSNAQPVYEILNADMQRIKACAPASFKVQVNDTEKRLNMLFDHLNNEDLLKPNTVAEMNELAQALQRKQYDQALGLLTEMMKTKLESEGGNWMVGVKRLIAMSRATPN</sequence>
<comment type="similarity">
    <text evidence="3">Belongs to the WD repeat SEC31 family.</text>
</comment>
<dbReference type="Proteomes" id="UP000308768">
    <property type="component" value="Unassembled WGS sequence"/>
</dbReference>
<keyword evidence="7" id="KW-0853">WD repeat</keyword>
<feature type="compositionally biased region" description="Low complexity" evidence="15">
    <location>
        <begin position="864"/>
        <end position="898"/>
    </location>
</feature>
<evidence type="ECO:0000313" key="17">
    <source>
        <dbReference type="EMBL" id="TKA75746.1"/>
    </source>
</evidence>
<dbReference type="GO" id="GO:0090110">
    <property type="term" value="P:COPII-coated vesicle cargo loading"/>
    <property type="evidence" value="ECO:0007669"/>
    <property type="project" value="TreeGrafter"/>
</dbReference>
<dbReference type="InterPro" id="IPR040251">
    <property type="entry name" value="SEC31-like"/>
</dbReference>
<keyword evidence="9" id="KW-0256">Endoplasmic reticulum</keyword>
<feature type="domain" description="SRA1/Sec31" evidence="16">
    <location>
        <begin position="1145"/>
        <end position="1285"/>
    </location>
</feature>
<feature type="compositionally biased region" description="Polar residues" evidence="15">
    <location>
        <begin position="1083"/>
        <end position="1092"/>
    </location>
</feature>
<evidence type="ECO:0000256" key="9">
    <source>
        <dbReference type="ARBA" id="ARBA00022824"/>
    </source>
</evidence>
<evidence type="ECO:0000256" key="4">
    <source>
        <dbReference type="ARBA" id="ARBA00013507"/>
    </source>
</evidence>
<feature type="compositionally biased region" description="Low complexity" evidence="15">
    <location>
        <begin position="1019"/>
        <end position="1028"/>
    </location>
</feature>
<dbReference type="EMBL" id="NAJN01000274">
    <property type="protein sequence ID" value="TKA75746.1"/>
    <property type="molecule type" value="Genomic_DNA"/>
</dbReference>
<evidence type="ECO:0000256" key="8">
    <source>
        <dbReference type="ARBA" id="ARBA00022737"/>
    </source>
</evidence>
<evidence type="ECO:0000256" key="2">
    <source>
        <dbReference type="ARBA" id="ARBA00004397"/>
    </source>
</evidence>
<dbReference type="SUPFAM" id="SSF50978">
    <property type="entry name" value="WD40 repeat-like"/>
    <property type="match status" value="1"/>
</dbReference>
<feature type="compositionally biased region" description="Polar residues" evidence="15">
    <location>
        <begin position="1155"/>
        <end position="1168"/>
    </location>
</feature>
<dbReference type="STRING" id="331657.A0A4U0XI26"/>
<dbReference type="InterPro" id="IPR036322">
    <property type="entry name" value="WD40_repeat_dom_sf"/>
</dbReference>
<reference evidence="17 18" key="1">
    <citation type="submission" date="2017-03" db="EMBL/GenBank/DDBJ databases">
        <title>Genomes of endolithic fungi from Antarctica.</title>
        <authorList>
            <person name="Coleine C."/>
            <person name="Masonjones S."/>
            <person name="Stajich J.E."/>
        </authorList>
    </citation>
    <scope>NUCLEOTIDE SEQUENCE [LARGE SCALE GENOMIC DNA]</scope>
    <source>
        <strain evidence="17 18">CCFEE 5187</strain>
    </source>
</reference>
<evidence type="ECO:0000256" key="1">
    <source>
        <dbReference type="ARBA" id="ARBA00004299"/>
    </source>
</evidence>
<keyword evidence="10" id="KW-0931">ER-Golgi transport</keyword>
<evidence type="ECO:0000256" key="12">
    <source>
        <dbReference type="ARBA" id="ARBA00023136"/>
    </source>
</evidence>
<dbReference type="SMART" id="SM00320">
    <property type="entry name" value="WD40"/>
    <property type="match status" value="5"/>
</dbReference>
<keyword evidence="6" id="KW-0813">Transport</keyword>
<feature type="compositionally biased region" description="Low complexity" evidence="15">
    <location>
        <begin position="1099"/>
        <end position="1111"/>
    </location>
</feature>
<dbReference type="GO" id="GO:0070971">
    <property type="term" value="C:endoplasmic reticulum exit site"/>
    <property type="evidence" value="ECO:0007669"/>
    <property type="project" value="TreeGrafter"/>
</dbReference>
<comment type="caution">
    <text evidence="17">The sequence shown here is derived from an EMBL/GenBank/DDBJ whole genome shotgun (WGS) entry which is preliminary data.</text>
</comment>
<feature type="compositionally biased region" description="Basic and acidic residues" evidence="15">
    <location>
        <begin position="492"/>
        <end position="507"/>
    </location>
</feature>
<feature type="compositionally biased region" description="Pro residues" evidence="15">
    <location>
        <begin position="1070"/>
        <end position="1082"/>
    </location>
</feature>
<organism evidence="17 18">
    <name type="scientific">Cryomyces minteri</name>
    <dbReference type="NCBI Taxonomy" id="331657"/>
    <lineage>
        <taxon>Eukaryota</taxon>
        <taxon>Fungi</taxon>
        <taxon>Dikarya</taxon>
        <taxon>Ascomycota</taxon>
        <taxon>Pezizomycotina</taxon>
        <taxon>Dothideomycetes</taxon>
        <taxon>Dothideomycetes incertae sedis</taxon>
        <taxon>Cryomyces</taxon>
    </lineage>
</organism>
<keyword evidence="8" id="KW-0677">Repeat</keyword>
<evidence type="ECO:0000256" key="11">
    <source>
        <dbReference type="ARBA" id="ARBA00022927"/>
    </source>
</evidence>
<dbReference type="FunFam" id="1.20.940.10:FF:000007">
    <property type="entry name" value="Protein transport protein (SEC31), putative"/>
    <property type="match status" value="1"/>
</dbReference>
<dbReference type="InterPro" id="IPR001680">
    <property type="entry name" value="WD40_rpt"/>
</dbReference>
<dbReference type="GO" id="GO:0030127">
    <property type="term" value="C:COPII vesicle coat"/>
    <property type="evidence" value="ECO:0007669"/>
    <property type="project" value="TreeGrafter"/>
</dbReference>
<evidence type="ECO:0000256" key="5">
    <source>
        <dbReference type="ARBA" id="ARBA00021236"/>
    </source>
</evidence>
<dbReference type="GO" id="GO:0005789">
    <property type="term" value="C:endoplasmic reticulum membrane"/>
    <property type="evidence" value="ECO:0007669"/>
    <property type="project" value="UniProtKB-SubCell"/>
</dbReference>
<proteinExistence type="inferred from homology"/>
<dbReference type="GO" id="GO:0007029">
    <property type="term" value="P:endoplasmic reticulum organization"/>
    <property type="evidence" value="ECO:0007669"/>
    <property type="project" value="TreeGrafter"/>
</dbReference>
<feature type="compositionally biased region" description="Low complexity" evidence="15">
    <location>
        <begin position="1049"/>
        <end position="1069"/>
    </location>
</feature>
<dbReference type="Gene3D" id="1.20.940.10">
    <property type="entry name" value="Functional domain of the splicing factor Prp18"/>
    <property type="match status" value="1"/>
</dbReference>